<gene>
    <name evidence="3" type="ORF">KCJAJFAP_01232</name>
</gene>
<dbReference type="SUPFAM" id="SSF52540">
    <property type="entry name" value="P-loop containing nucleoside triphosphate hydrolases"/>
    <property type="match status" value="1"/>
</dbReference>
<evidence type="ECO:0000313" key="4">
    <source>
        <dbReference type="Proteomes" id="UP000361836"/>
    </source>
</evidence>
<name>A0A5K1JEG5_9ACTN</name>
<dbReference type="InterPro" id="IPR041682">
    <property type="entry name" value="AAA_14"/>
</dbReference>
<dbReference type="Pfam" id="PF13635">
    <property type="entry name" value="DUF4143"/>
    <property type="match status" value="1"/>
</dbReference>
<evidence type="ECO:0000259" key="1">
    <source>
        <dbReference type="Pfam" id="PF13173"/>
    </source>
</evidence>
<dbReference type="AlphaFoldDB" id="A0A5K1JEG5"/>
<dbReference type="EMBL" id="CABWIE010000036">
    <property type="protein sequence ID" value="VWM03011.1"/>
    <property type="molecule type" value="Genomic_DNA"/>
</dbReference>
<evidence type="ECO:0000259" key="2">
    <source>
        <dbReference type="Pfam" id="PF13635"/>
    </source>
</evidence>
<organism evidence="3 4">
    <name type="scientific">Collinsella aerofaciens</name>
    <dbReference type="NCBI Taxonomy" id="74426"/>
    <lineage>
        <taxon>Bacteria</taxon>
        <taxon>Bacillati</taxon>
        <taxon>Actinomycetota</taxon>
        <taxon>Coriobacteriia</taxon>
        <taxon>Coriobacteriales</taxon>
        <taxon>Coriobacteriaceae</taxon>
        <taxon>Collinsella</taxon>
    </lineage>
</organism>
<dbReference type="PANTHER" id="PTHR33295:SF7">
    <property type="entry name" value="ATPASE"/>
    <property type="match status" value="1"/>
</dbReference>
<dbReference type="InterPro" id="IPR027417">
    <property type="entry name" value="P-loop_NTPase"/>
</dbReference>
<keyword evidence="4" id="KW-1185">Reference proteome</keyword>
<feature type="domain" description="DUF4143" evidence="2">
    <location>
        <begin position="227"/>
        <end position="409"/>
    </location>
</feature>
<dbReference type="Pfam" id="PF13173">
    <property type="entry name" value="AAA_14"/>
    <property type="match status" value="1"/>
</dbReference>
<sequence length="456" mass="52679">MFKRKAYERLQEWKERSQGRTAVLIEGARRVGKTTLVKCFAQNEYKDYLYIDFSAASKATLDIFLNHREDVDLFLRMLQLQYGKALVPRESLVIFDEVQRFPIAREYIKHLVEDGRFDYIETGSLVSIKKNVESIVIPSEEERIPLEPLDFEEYLWATGKNLYAEEIRKACESRTALPDGAHATCMRLFDEYMLVGGMPQSVDSFVAENDFRGCDRVKRQIIALYREDIAKFGGSDARRARAVYDDIPGQLSAANKRFKFDSLEKGSRFETYESALIWLEDARLINRCYLCSDPSVGYRLHEDASSLKCYMADTGLLVSLAFDDGPDLMDVHRDIQFGRVSINKGMLIENIVAQQLKSLGHSLFYYSWQEPSKTEGSRPRTREIDFLVSRGFEDAARKPRVTPVEVKSSKSYSTISLDDFGRRFERRVGEEIVLHPKQLRAEGHRIYLPLYMTIFI</sequence>
<dbReference type="Proteomes" id="UP000361836">
    <property type="component" value="Unassembled WGS sequence"/>
</dbReference>
<protein>
    <submittedName>
        <fullName evidence="3">AAA domain protein</fullName>
    </submittedName>
</protein>
<accession>A0A5K1JEG5</accession>
<proteinExistence type="predicted"/>
<feature type="domain" description="AAA" evidence="1">
    <location>
        <begin position="21"/>
        <end position="155"/>
    </location>
</feature>
<reference evidence="3 4" key="1">
    <citation type="submission" date="2019-10" db="EMBL/GenBank/DDBJ databases">
        <authorList>
            <person name="Wolf R A."/>
        </authorList>
    </citation>
    <scope>NUCLEOTIDE SEQUENCE [LARGE SCALE GENOMIC DNA]</scope>
    <source>
        <strain evidence="3">Collinsella_aerofaciens_MC2</strain>
    </source>
</reference>
<dbReference type="RefSeq" id="WP_152077257.1">
    <property type="nucleotide sequence ID" value="NZ_CAAKNU010000010.1"/>
</dbReference>
<dbReference type="InterPro" id="IPR025420">
    <property type="entry name" value="DUF4143"/>
</dbReference>
<dbReference type="Gene3D" id="3.40.50.300">
    <property type="entry name" value="P-loop containing nucleotide triphosphate hydrolases"/>
    <property type="match status" value="1"/>
</dbReference>
<dbReference type="PANTHER" id="PTHR33295">
    <property type="entry name" value="ATPASE"/>
    <property type="match status" value="1"/>
</dbReference>
<evidence type="ECO:0000313" key="3">
    <source>
        <dbReference type="EMBL" id="VWM03011.1"/>
    </source>
</evidence>